<reference evidence="1 2" key="1">
    <citation type="journal article" date="2018" name="Nat. Ecol. Evol.">
        <title>Shark genomes provide insights into elasmobranch evolution and the origin of vertebrates.</title>
        <authorList>
            <person name="Hara Y"/>
            <person name="Yamaguchi K"/>
            <person name="Onimaru K"/>
            <person name="Kadota M"/>
            <person name="Koyanagi M"/>
            <person name="Keeley SD"/>
            <person name="Tatsumi K"/>
            <person name="Tanaka K"/>
            <person name="Motone F"/>
            <person name="Kageyama Y"/>
            <person name="Nozu R"/>
            <person name="Adachi N"/>
            <person name="Nishimura O"/>
            <person name="Nakagawa R"/>
            <person name="Tanegashima C"/>
            <person name="Kiyatake I"/>
            <person name="Matsumoto R"/>
            <person name="Murakumo K"/>
            <person name="Nishida K"/>
            <person name="Terakita A"/>
            <person name="Kuratani S"/>
            <person name="Sato K"/>
            <person name="Hyodo S Kuraku.S."/>
        </authorList>
    </citation>
    <scope>NUCLEOTIDE SEQUENCE [LARGE SCALE GENOMIC DNA]</scope>
</reference>
<evidence type="ECO:0000313" key="1">
    <source>
        <dbReference type="EMBL" id="GCC49277.1"/>
    </source>
</evidence>
<dbReference type="AlphaFoldDB" id="A0A401U301"/>
<dbReference type="Proteomes" id="UP000287033">
    <property type="component" value="Unassembled WGS sequence"/>
</dbReference>
<feature type="non-terminal residue" evidence="1">
    <location>
        <position position="57"/>
    </location>
</feature>
<accession>A0A401U301</accession>
<comment type="caution">
    <text evidence="1">The sequence shown here is derived from an EMBL/GenBank/DDBJ whole genome shotgun (WGS) entry which is preliminary data.</text>
</comment>
<name>A0A401U301_CHIPU</name>
<gene>
    <name evidence="1" type="ORF">chiPu_0033647</name>
</gene>
<dbReference type="EMBL" id="BEZZ01268385">
    <property type="protein sequence ID" value="GCC49277.1"/>
    <property type="molecule type" value="Genomic_DNA"/>
</dbReference>
<organism evidence="1 2">
    <name type="scientific">Chiloscyllium punctatum</name>
    <name type="common">Brownbanded bambooshark</name>
    <name type="synonym">Hemiscyllium punctatum</name>
    <dbReference type="NCBI Taxonomy" id="137246"/>
    <lineage>
        <taxon>Eukaryota</taxon>
        <taxon>Metazoa</taxon>
        <taxon>Chordata</taxon>
        <taxon>Craniata</taxon>
        <taxon>Vertebrata</taxon>
        <taxon>Chondrichthyes</taxon>
        <taxon>Elasmobranchii</taxon>
        <taxon>Galeomorphii</taxon>
        <taxon>Galeoidea</taxon>
        <taxon>Orectolobiformes</taxon>
        <taxon>Hemiscylliidae</taxon>
        <taxon>Chiloscyllium</taxon>
    </lineage>
</organism>
<keyword evidence="2" id="KW-1185">Reference proteome</keyword>
<proteinExistence type="predicted"/>
<sequence>MILASGLQLRGYVRDPGFKSRTSPHFLHCLVQKTANQFSQKAASFNEIRLPEFGMGQ</sequence>
<evidence type="ECO:0000313" key="2">
    <source>
        <dbReference type="Proteomes" id="UP000287033"/>
    </source>
</evidence>
<protein>
    <submittedName>
        <fullName evidence="1">Uncharacterized protein</fullName>
    </submittedName>
</protein>